<protein>
    <submittedName>
        <fullName evidence="3">Fimbrial assembly protein (PilN)</fullName>
    </submittedName>
</protein>
<dbReference type="RefSeq" id="WP_093754205.1">
    <property type="nucleotide sequence ID" value="NZ_BSYN01000009.1"/>
</dbReference>
<feature type="transmembrane region" description="Helical" evidence="2">
    <location>
        <begin position="23"/>
        <end position="41"/>
    </location>
</feature>
<reference evidence="3 4" key="1">
    <citation type="submission" date="2016-10" db="EMBL/GenBank/DDBJ databases">
        <authorList>
            <person name="de Groot N.N."/>
        </authorList>
    </citation>
    <scope>NUCLEOTIDE SEQUENCE [LARGE SCALE GENOMIC DNA]</scope>
    <source>
        <strain evidence="3 4">DSM 23310</strain>
    </source>
</reference>
<keyword evidence="2" id="KW-0812">Transmembrane</keyword>
<dbReference type="PANTHER" id="PTHR40278">
    <property type="entry name" value="DNA UTILIZATION PROTEIN HOFN"/>
    <property type="match status" value="1"/>
</dbReference>
<dbReference type="InterPro" id="IPR052534">
    <property type="entry name" value="Extracell_DNA_Util/SecSys_Comp"/>
</dbReference>
<keyword evidence="2" id="KW-0472">Membrane</keyword>
<dbReference type="PANTHER" id="PTHR40278:SF1">
    <property type="entry name" value="DNA UTILIZATION PROTEIN HOFN"/>
    <property type="match status" value="1"/>
</dbReference>
<dbReference type="EMBL" id="FNNG01000013">
    <property type="protein sequence ID" value="SDX55754.1"/>
    <property type="molecule type" value="Genomic_DNA"/>
</dbReference>
<proteinExistence type="predicted"/>
<dbReference type="OrthoDB" id="1707667at2"/>
<dbReference type="AlphaFoldDB" id="A0A1H3CQC0"/>
<accession>A0A1H3CQC0</accession>
<evidence type="ECO:0000313" key="4">
    <source>
        <dbReference type="Proteomes" id="UP000198828"/>
    </source>
</evidence>
<evidence type="ECO:0000256" key="1">
    <source>
        <dbReference type="SAM" id="MobiDB-lite"/>
    </source>
</evidence>
<name>A0A1H3CQC0_9FIRM</name>
<evidence type="ECO:0000313" key="3">
    <source>
        <dbReference type="EMBL" id="SDX55754.1"/>
    </source>
</evidence>
<organism evidence="3 4">
    <name type="scientific">Tepidimicrobium xylanilyticum</name>
    <dbReference type="NCBI Taxonomy" id="1123352"/>
    <lineage>
        <taxon>Bacteria</taxon>
        <taxon>Bacillati</taxon>
        <taxon>Bacillota</taxon>
        <taxon>Tissierellia</taxon>
        <taxon>Tissierellales</taxon>
        <taxon>Tepidimicrobiaceae</taxon>
        <taxon>Tepidimicrobium</taxon>
    </lineage>
</organism>
<dbReference type="Pfam" id="PF05137">
    <property type="entry name" value="PilN"/>
    <property type="match status" value="1"/>
</dbReference>
<dbReference type="InterPro" id="IPR007813">
    <property type="entry name" value="PilN"/>
</dbReference>
<keyword evidence="2" id="KW-1133">Transmembrane helix</keyword>
<gene>
    <name evidence="3" type="ORF">SAMN05660923_02508</name>
</gene>
<feature type="region of interest" description="Disordered" evidence="1">
    <location>
        <begin position="183"/>
        <end position="202"/>
    </location>
</feature>
<sequence>MKDLNFFEYFISKKDKFCKEKRIYYFITIPLCLFIVIYTTHLQIRIRRISKDVAKMEAVLEDNLLTKKMKKIKEKEEEVKEFRIYLEQYRQLDRIISKKSIIDDSLLESITLRRPDGVYFTSISINTDSIELIGYSGDQYSIAVFSNNLKSIEDFKNVFISTITKSSQNYNFVLNINFEDVDGDGENRAHEENNDKEENDQK</sequence>
<evidence type="ECO:0000256" key="2">
    <source>
        <dbReference type="SAM" id="Phobius"/>
    </source>
</evidence>
<keyword evidence="4" id="KW-1185">Reference proteome</keyword>
<dbReference type="Proteomes" id="UP000198828">
    <property type="component" value="Unassembled WGS sequence"/>
</dbReference>